<feature type="transmembrane region" description="Helical" evidence="2">
    <location>
        <begin position="139"/>
        <end position="158"/>
    </location>
</feature>
<keyword evidence="2" id="KW-1133">Transmembrane helix</keyword>
<evidence type="ECO:0000256" key="1">
    <source>
        <dbReference type="ARBA" id="ARBA00022729"/>
    </source>
</evidence>
<accession>A0A7M1LGH0</accession>
<sequence>MKRFFIKLFGAIFCFGLLVLIFLSISKINEIFSQEYNFIVISVLFFFWVVVCSKLSSYIDKKFPASLKENYHKGIKVSITGVLTFFIYVFWLHFLIIMSFEGYFLKYFWVWFFIIISLCYLSSKLLYNLIFHKKDKLTLTLFLVLFFLVFAYTSLKIYDDTRPGVNVTQNTYDYRPFDGEKLTLLNKPANLKLNQNLPLLDGATALYPVYSAFASAVYDRLECILKDAVRLSTTKGAYEAIANKEVDMIFVAKPNDEQINKAKQNGVNLKFTPIGREAFVFFVSSKNSVNGLTSGQIREIYSGKIKRWSEVGEGFLYGDEILAYQRDKGSGSQSALENFMGEVRIMEPKKDEVVGLMSGIIEQVASYKNYKNAIGFSFRFYTQEMISGGDIKLLAIDGIKPTKENIKNGSYPLTSQIYAVTIDGEESPETTKFLEWILSNQGQEILEKVGYVGVN</sequence>
<evidence type="ECO:0000313" key="5">
    <source>
        <dbReference type="Proteomes" id="UP000594749"/>
    </source>
</evidence>
<keyword evidence="2" id="KW-0472">Membrane</keyword>
<dbReference type="SUPFAM" id="SSF53850">
    <property type="entry name" value="Periplasmic binding protein-like II"/>
    <property type="match status" value="1"/>
</dbReference>
<feature type="domain" description="PBP" evidence="3">
    <location>
        <begin position="201"/>
        <end position="440"/>
    </location>
</feature>
<evidence type="ECO:0000259" key="3">
    <source>
        <dbReference type="Pfam" id="PF12849"/>
    </source>
</evidence>
<dbReference type="PANTHER" id="PTHR30570">
    <property type="entry name" value="PERIPLASMIC PHOSPHATE BINDING COMPONENT OF PHOSPHATE ABC TRANSPORTER"/>
    <property type="match status" value="1"/>
</dbReference>
<evidence type="ECO:0000256" key="2">
    <source>
        <dbReference type="SAM" id="Phobius"/>
    </source>
</evidence>
<dbReference type="Gene3D" id="3.40.190.10">
    <property type="entry name" value="Periplasmic binding protein-like II"/>
    <property type="match status" value="2"/>
</dbReference>
<dbReference type="Proteomes" id="UP000594749">
    <property type="component" value="Chromosome"/>
</dbReference>
<keyword evidence="1" id="KW-0732">Signal</keyword>
<gene>
    <name evidence="4" type="ORF">IMC76_07065</name>
</gene>
<dbReference type="RefSeq" id="WP_025803322.1">
    <property type="nucleotide sequence ID" value="NZ_CP053842.1"/>
</dbReference>
<protein>
    <submittedName>
        <fullName evidence="4">Substrate-binding domain-containing protein</fullName>
    </submittedName>
</protein>
<organism evidence="4 5">
    <name type="scientific">Campylobacter corcagiensis</name>
    <dbReference type="NCBI Taxonomy" id="1448857"/>
    <lineage>
        <taxon>Bacteria</taxon>
        <taxon>Pseudomonadati</taxon>
        <taxon>Campylobacterota</taxon>
        <taxon>Epsilonproteobacteria</taxon>
        <taxon>Campylobacterales</taxon>
        <taxon>Campylobacteraceae</taxon>
        <taxon>Campylobacter</taxon>
    </lineage>
</organism>
<feature type="transmembrane region" description="Helical" evidence="2">
    <location>
        <begin position="36"/>
        <end position="56"/>
    </location>
</feature>
<evidence type="ECO:0000313" key="4">
    <source>
        <dbReference type="EMBL" id="QOQ86966.1"/>
    </source>
</evidence>
<feature type="transmembrane region" description="Helical" evidence="2">
    <location>
        <begin position="108"/>
        <end position="127"/>
    </location>
</feature>
<dbReference type="Pfam" id="PF12849">
    <property type="entry name" value="PBP_like_2"/>
    <property type="match status" value="1"/>
</dbReference>
<dbReference type="InterPro" id="IPR024370">
    <property type="entry name" value="PBP_domain"/>
</dbReference>
<feature type="transmembrane region" description="Helical" evidence="2">
    <location>
        <begin position="77"/>
        <end position="96"/>
    </location>
</feature>
<proteinExistence type="predicted"/>
<keyword evidence="2" id="KW-0812">Transmembrane</keyword>
<dbReference type="InterPro" id="IPR050811">
    <property type="entry name" value="Phosphate_ABC_transporter"/>
</dbReference>
<dbReference type="OrthoDB" id="9783488at2"/>
<reference evidence="4 5" key="1">
    <citation type="submission" date="2020-10" db="EMBL/GenBank/DDBJ databases">
        <title>Campylobacter and Helicobacter PacBio genomes.</title>
        <authorList>
            <person name="Lane C."/>
        </authorList>
    </citation>
    <scope>NUCLEOTIDE SEQUENCE [LARGE SCALE GENOMIC DNA]</scope>
    <source>
        <strain evidence="4 5">2016D-0077</strain>
    </source>
</reference>
<dbReference type="EMBL" id="CP063078">
    <property type="protein sequence ID" value="QOQ86966.1"/>
    <property type="molecule type" value="Genomic_DNA"/>
</dbReference>
<keyword evidence="5" id="KW-1185">Reference proteome</keyword>
<dbReference type="PANTHER" id="PTHR30570:SF1">
    <property type="entry name" value="PHOSPHATE-BINDING PROTEIN PSTS"/>
    <property type="match status" value="1"/>
</dbReference>
<name>A0A7M1LGH0_9BACT</name>
<dbReference type="AlphaFoldDB" id="A0A7M1LGH0"/>